<gene>
    <name evidence="2" type="ORF">WDZ17_14650</name>
</gene>
<sequence length="697" mass="74081">MTTTSCSPAPEAREPEPRVAPRTGPRTGPRRGLRQPLPMTGHTLGSRSAQTCHFRCGDACLTPRPSSSTAPPFEELAQQAVGRRALLAGLGAAAVAGAALAPRQARAAGRARGSRAAAVVAPGAAAPAGALAGFAPVGPVPADVDDVVVPDGWEWHCVIAWGDPVVAGAPAFDLDAQTPEAQLTQFGYNCDYLTVLPLGGSGKRALLVANHEYTNENIMFPGYTDDASLTAEQRMISMAAHGMSVVEVRRDGPGRPWRSLPSRYGRRITASTTPFHLTGPVAGSELVRTSADPEGRTVVGTLNNCAGGTTPWGTVLSGEENFQGYFRSSDRLDPRNGVYGISDTGRGWDLGDERFDTAKEPNEVNRFGWIVEVNPFDPFSTPRKHTAMGRFRHEGATPSIAEDGRVVCYMGDDTGGQHLYKFVSRDRVAQRPRSGRENDVLEHGDLYVARFAVDGEPSSDHDGTGEWLPLTLGGRSVVPGMSLEEVLVFTRTAAAAVGATPMDRPEDVERNPVTGKVYMACTNNSGRREPGPANPRVRNRYGHVVEITEDGDQTATTFTWALPVVCGDPEDPSTYFSGLPASEVMPIACPDNVAFDAYGGLWVSTDGQPGSLDLADALHHVATEGPFRGKVTTFLTVPVGAETCGPLVDAEEGSVMVCVQHPGEVDGASVENQVSRFPYDGAVRVPRPGVVQALPRR</sequence>
<evidence type="ECO:0000313" key="3">
    <source>
        <dbReference type="Proteomes" id="UP001387100"/>
    </source>
</evidence>
<dbReference type="Pfam" id="PF05787">
    <property type="entry name" value="PhoX"/>
    <property type="match status" value="1"/>
</dbReference>
<evidence type="ECO:0000313" key="2">
    <source>
        <dbReference type="EMBL" id="MEJ5946534.1"/>
    </source>
</evidence>
<dbReference type="Proteomes" id="UP001387100">
    <property type="component" value="Unassembled WGS sequence"/>
</dbReference>
<reference evidence="2 3" key="1">
    <citation type="journal article" date="2017" name="Int. J. Syst. Evol. Microbiol.">
        <title>Pseudokineococcus basanitobsidens sp. nov., isolated from volcanic rock.</title>
        <authorList>
            <person name="Lee D.W."/>
            <person name="Park M.Y."/>
            <person name="Kim J.J."/>
            <person name="Kim B.S."/>
        </authorList>
    </citation>
    <scope>NUCLEOTIDE SEQUENCE [LARGE SCALE GENOMIC DNA]</scope>
    <source>
        <strain evidence="2 3">DSM 103726</strain>
    </source>
</reference>
<proteinExistence type="predicted"/>
<name>A0ABU8RNI3_9ACTN</name>
<accession>A0ABU8RNI3</accession>
<evidence type="ECO:0000256" key="1">
    <source>
        <dbReference type="SAM" id="MobiDB-lite"/>
    </source>
</evidence>
<keyword evidence="3" id="KW-1185">Reference proteome</keyword>
<dbReference type="InterPro" id="IPR006311">
    <property type="entry name" value="TAT_signal"/>
</dbReference>
<dbReference type="PANTHER" id="PTHR35399:SF2">
    <property type="entry name" value="DUF839 DOMAIN-CONTAINING PROTEIN"/>
    <property type="match status" value="1"/>
</dbReference>
<dbReference type="PANTHER" id="PTHR35399">
    <property type="entry name" value="SLR8030 PROTEIN"/>
    <property type="match status" value="1"/>
</dbReference>
<protein>
    <submittedName>
        <fullName evidence="2">PhoX family phosphatase</fullName>
    </submittedName>
</protein>
<dbReference type="RefSeq" id="WP_339575917.1">
    <property type="nucleotide sequence ID" value="NZ_JBBIAA010000025.1"/>
</dbReference>
<organism evidence="2 3">
    <name type="scientific">Pseudokineococcus basanitobsidens</name>
    <dbReference type="NCBI Taxonomy" id="1926649"/>
    <lineage>
        <taxon>Bacteria</taxon>
        <taxon>Bacillati</taxon>
        <taxon>Actinomycetota</taxon>
        <taxon>Actinomycetes</taxon>
        <taxon>Kineosporiales</taxon>
        <taxon>Kineosporiaceae</taxon>
        <taxon>Pseudokineococcus</taxon>
    </lineage>
</organism>
<dbReference type="PROSITE" id="PS51318">
    <property type="entry name" value="TAT"/>
    <property type="match status" value="1"/>
</dbReference>
<comment type="caution">
    <text evidence="2">The sequence shown here is derived from an EMBL/GenBank/DDBJ whole genome shotgun (WGS) entry which is preliminary data.</text>
</comment>
<dbReference type="EMBL" id="JBBIAA010000025">
    <property type="protein sequence ID" value="MEJ5946534.1"/>
    <property type="molecule type" value="Genomic_DNA"/>
</dbReference>
<dbReference type="InterPro" id="IPR008557">
    <property type="entry name" value="PhoX"/>
</dbReference>
<feature type="region of interest" description="Disordered" evidence="1">
    <location>
        <begin position="1"/>
        <end position="46"/>
    </location>
</feature>